<accession>A0A5P1EPE2</accession>
<feature type="compositionally biased region" description="Polar residues" evidence="5">
    <location>
        <begin position="248"/>
        <end position="263"/>
    </location>
</feature>
<dbReference type="Gramene" id="ONK67523">
    <property type="protein sequence ID" value="ONK67523"/>
    <property type="gene ID" value="A4U43_C05F920"/>
</dbReference>
<feature type="compositionally biased region" description="Low complexity" evidence="5">
    <location>
        <begin position="323"/>
        <end position="343"/>
    </location>
</feature>
<evidence type="ECO:0000313" key="7">
    <source>
        <dbReference type="Proteomes" id="UP000243459"/>
    </source>
</evidence>
<keyword evidence="2" id="KW-0378">Hydrolase</keyword>
<feature type="region of interest" description="Disordered" evidence="5">
    <location>
        <begin position="319"/>
        <end position="343"/>
    </location>
</feature>
<name>A0A5P1EPE2_ASPOF</name>
<sequence length="513" mass="55523">MARLLADEAIEEKGERSGTISMDCLLSVNVLMIVVSSFPSLSGIKVIVGTLNADLPRLASDPSFATQWVETNVLPHSNSVTFHCITAANEVIPGELAAHVLPAMKNLDAALSALNLKIPVSTVVSIGVLGVSYPLSQGVFSESTTPIMTQITSFLASKSASLLANVYPYYGYKGANHIPLDYVLFKQRSIYVQDGPFGYTNMFESIVDAVYSALEKIGVEMWMLSFQRLCAKHRRACYGRCWGQPSRSPADTVNSNSNPTHSVANEALQPDADPPASGGSGNPSDPRSSQHRPPSPSPPTRPSRVAWVSANVEGLRAPTSPFRYSRSATRRGSASSLPPLGRRLLRRAPGPAAQSCSILARPRRADFLVNVYPYFSYVGDEAQIHLDYALFTAPGTVVTDGPYQYQNLFDAIMDSLYAALERVGGESVLIVVSESRWPSAGGYASTTVENARTYNQNLIGHVGKGTPKRPGGIEAYIFDMFDEDGKQGAETEKHFGLFDPSTRQPKYPINFSG</sequence>
<evidence type="ECO:0000256" key="3">
    <source>
        <dbReference type="ARBA" id="ARBA00023295"/>
    </source>
</evidence>
<evidence type="ECO:0008006" key="8">
    <source>
        <dbReference type="Google" id="ProtNLM"/>
    </source>
</evidence>
<keyword evidence="7" id="KW-1185">Reference proteome</keyword>
<dbReference type="OMA" id="HSVANEA"/>
<dbReference type="AlphaFoldDB" id="A0A5P1EPE2"/>
<evidence type="ECO:0000256" key="2">
    <source>
        <dbReference type="ARBA" id="ARBA00022801"/>
    </source>
</evidence>
<feature type="region of interest" description="Disordered" evidence="5">
    <location>
        <begin position="248"/>
        <end position="304"/>
    </location>
</feature>
<dbReference type="Gene3D" id="3.20.20.80">
    <property type="entry name" value="Glycosidases"/>
    <property type="match status" value="2"/>
</dbReference>
<dbReference type="SUPFAM" id="SSF51445">
    <property type="entry name" value="(Trans)glycosidases"/>
    <property type="match status" value="2"/>
</dbReference>
<comment type="similarity">
    <text evidence="1 4">Belongs to the glycosyl hydrolase 17 family.</text>
</comment>
<evidence type="ECO:0000256" key="4">
    <source>
        <dbReference type="RuleBase" id="RU004335"/>
    </source>
</evidence>
<keyword evidence="3" id="KW-0326">Glycosidase</keyword>
<evidence type="ECO:0000313" key="6">
    <source>
        <dbReference type="EMBL" id="ONK67523.1"/>
    </source>
</evidence>
<dbReference type="EMBL" id="CM007385">
    <property type="protein sequence ID" value="ONK67523.1"/>
    <property type="molecule type" value="Genomic_DNA"/>
</dbReference>
<evidence type="ECO:0000256" key="1">
    <source>
        <dbReference type="ARBA" id="ARBA00008773"/>
    </source>
</evidence>
<dbReference type="Proteomes" id="UP000243459">
    <property type="component" value="Chromosome 5"/>
</dbReference>
<dbReference type="GO" id="GO:0005975">
    <property type="term" value="P:carbohydrate metabolic process"/>
    <property type="evidence" value="ECO:0007669"/>
    <property type="project" value="InterPro"/>
</dbReference>
<dbReference type="GO" id="GO:0004553">
    <property type="term" value="F:hydrolase activity, hydrolyzing O-glycosyl compounds"/>
    <property type="evidence" value="ECO:0007669"/>
    <property type="project" value="InterPro"/>
</dbReference>
<dbReference type="PANTHER" id="PTHR32227">
    <property type="entry name" value="GLUCAN ENDO-1,3-BETA-GLUCOSIDASE BG1-RELATED-RELATED"/>
    <property type="match status" value="1"/>
</dbReference>
<organism evidence="6 7">
    <name type="scientific">Asparagus officinalis</name>
    <name type="common">Garden asparagus</name>
    <dbReference type="NCBI Taxonomy" id="4686"/>
    <lineage>
        <taxon>Eukaryota</taxon>
        <taxon>Viridiplantae</taxon>
        <taxon>Streptophyta</taxon>
        <taxon>Embryophyta</taxon>
        <taxon>Tracheophyta</taxon>
        <taxon>Spermatophyta</taxon>
        <taxon>Magnoliopsida</taxon>
        <taxon>Liliopsida</taxon>
        <taxon>Asparagales</taxon>
        <taxon>Asparagaceae</taxon>
        <taxon>Asparagoideae</taxon>
        <taxon>Asparagus</taxon>
    </lineage>
</organism>
<reference evidence="7" key="1">
    <citation type="journal article" date="2017" name="Nat. Commun.">
        <title>The asparagus genome sheds light on the origin and evolution of a young Y chromosome.</title>
        <authorList>
            <person name="Harkess A."/>
            <person name="Zhou J."/>
            <person name="Xu C."/>
            <person name="Bowers J.E."/>
            <person name="Van der Hulst R."/>
            <person name="Ayyampalayam S."/>
            <person name="Mercati F."/>
            <person name="Riccardi P."/>
            <person name="McKain M.R."/>
            <person name="Kakrana A."/>
            <person name="Tang H."/>
            <person name="Ray J."/>
            <person name="Groenendijk J."/>
            <person name="Arikit S."/>
            <person name="Mathioni S.M."/>
            <person name="Nakano M."/>
            <person name="Shan H."/>
            <person name="Telgmann-Rauber A."/>
            <person name="Kanno A."/>
            <person name="Yue Z."/>
            <person name="Chen H."/>
            <person name="Li W."/>
            <person name="Chen Y."/>
            <person name="Xu X."/>
            <person name="Zhang Y."/>
            <person name="Luo S."/>
            <person name="Chen H."/>
            <person name="Gao J."/>
            <person name="Mao Z."/>
            <person name="Pires J.C."/>
            <person name="Luo M."/>
            <person name="Kudrna D."/>
            <person name="Wing R.A."/>
            <person name="Meyers B.C."/>
            <person name="Yi K."/>
            <person name="Kong H."/>
            <person name="Lavrijsen P."/>
            <person name="Sunseri F."/>
            <person name="Falavigna A."/>
            <person name="Ye Y."/>
            <person name="Leebens-Mack J.H."/>
            <person name="Chen G."/>
        </authorList>
    </citation>
    <scope>NUCLEOTIDE SEQUENCE [LARGE SCALE GENOMIC DNA]</scope>
    <source>
        <strain evidence="7">cv. DH0086</strain>
    </source>
</reference>
<dbReference type="InterPro" id="IPR017853">
    <property type="entry name" value="GH"/>
</dbReference>
<proteinExistence type="inferred from homology"/>
<gene>
    <name evidence="6" type="ORF">A4U43_C05F920</name>
</gene>
<protein>
    <recommendedName>
        <fullName evidence="8">Glucan endo-1,3-beta-D-glucosidase</fullName>
    </recommendedName>
</protein>
<dbReference type="InterPro" id="IPR000490">
    <property type="entry name" value="Glyco_hydro_17"/>
</dbReference>
<evidence type="ECO:0000256" key="5">
    <source>
        <dbReference type="SAM" id="MobiDB-lite"/>
    </source>
</evidence>
<dbReference type="InterPro" id="IPR044965">
    <property type="entry name" value="Glyco_hydro_17_plant"/>
</dbReference>
<dbReference type="Pfam" id="PF00332">
    <property type="entry name" value="Glyco_hydro_17"/>
    <property type="match status" value="2"/>
</dbReference>